<evidence type="ECO:0000313" key="3">
    <source>
        <dbReference type="Proteomes" id="UP000284202"/>
    </source>
</evidence>
<dbReference type="PROSITE" id="PS51819">
    <property type="entry name" value="VOC"/>
    <property type="match status" value="1"/>
</dbReference>
<sequence length="191" mass="21169">MFAEKPDAARAELGRVARGVFLLCHEAHLLRVLLSGKPGALQKGFASAVFYQDAKAAYRWLENAFGFEPLFVILDADGYLGHSEMTYGNSVVMIGNEWSDNHKSPKSVGGKNTQCVHVQLAEGDDLDAHCAHARQAGAEILQEPETQFYGDRTYRARDPEGHIWTFGVTVQKMTPEEWDEASGLTTRARLD</sequence>
<dbReference type="Proteomes" id="UP000284202">
    <property type="component" value="Unassembled WGS sequence"/>
</dbReference>
<dbReference type="Gene3D" id="3.30.720.110">
    <property type="match status" value="1"/>
</dbReference>
<proteinExistence type="predicted"/>
<dbReference type="InterPro" id="IPR029068">
    <property type="entry name" value="Glyas_Bleomycin-R_OHBP_Dase"/>
</dbReference>
<dbReference type="EMBL" id="QZCG01000021">
    <property type="protein sequence ID" value="RJE82036.1"/>
    <property type="molecule type" value="Genomic_DNA"/>
</dbReference>
<comment type="caution">
    <text evidence="2">The sequence shown here is derived from an EMBL/GenBank/DDBJ whole genome shotgun (WGS) entry which is preliminary data.</text>
</comment>
<dbReference type="AlphaFoldDB" id="A0A418SM33"/>
<protein>
    <submittedName>
        <fullName evidence="2">VOC family protein</fullName>
    </submittedName>
</protein>
<dbReference type="InterPro" id="IPR037523">
    <property type="entry name" value="VOC_core"/>
</dbReference>
<dbReference type="OrthoDB" id="9798201at2"/>
<organism evidence="2 3">
    <name type="scientific">Paracoccus onubensis</name>
    <dbReference type="NCBI Taxonomy" id="1675788"/>
    <lineage>
        <taxon>Bacteria</taxon>
        <taxon>Pseudomonadati</taxon>
        <taxon>Pseudomonadota</taxon>
        <taxon>Alphaproteobacteria</taxon>
        <taxon>Rhodobacterales</taxon>
        <taxon>Paracoccaceae</taxon>
        <taxon>Paracoccus</taxon>
    </lineage>
</organism>
<evidence type="ECO:0000259" key="1">
    <source>
        <dbReference type="PROSITE" id="PS51819"/>
    </source>
</evidence>
<name>A0A418SM33_9RHOB</name>
<accession>A0A418SM33</accession>
<dbReference type="SUPFAM" id="SSF54593">
    <property type="entry name" value="Glyoxalase/Bleomycin resistance protein/Dihydroxybiphenyl dioxygenase"/>
    <property type="match status" value="1"/>
</dbReference>
<dbReference type="Pfam" id="PF00903">
    <property type="entry name" value="Glyoxalase"/>
    <property type="match status" value="1"/>
</dbReference>
<dbReference type="Gene3D" id="3.30.720.120">
    <property type="match status" value="1"/>
</dbReference>
<gene>
    <name evidence="2" type="ORF">D3P04_22035</name>
</gene>
<evidence type="ECO:0000313" key="2">
    <source>
        <dbReference type="EMBL" id="RJE82036.1"/>
    </source>
</evidence>
<reference evidence="3" key="1">
    <citation type="submission" date="2018-09" db="EMBL/GenBank/DDBJ databases">
        <title>Acidovorax cavernicola nov. sp. isolated from Gruta de las Maravillas (Aracena, Spain).</title>
        <authorList>
            <person name="Jurado V."/>
            <person name="Gutierrez-Patricio S."/>
            <person name="Gonzalez-Pimentel J.L."/>
            <person name="Miller A.Z."/>
            <person name="Laiz L."/>
            <person name="Saiz-Jimenez C."/>
        </authorList>
    </citation>
    <scope>NUCLEOTIDE SEQUENCE [LARGE SCALE GENOMIC DNA]</scope>
    <source>
        <strain evidence="3">1011MAR3C25</strain>
    </source>
</reference>
<dbReference type="InterPro" id="IPR004360">
    <property type="entry name" value="Glyas_Fos-R_dOase_dom"/>
</dbReference>
<keyword evidence="3" id="KW-1185">Reference proteome</keyword>
<dbReference type="PANTHER" id="PTHR34109">
    <property type="entry name" value="BNAUNNG04460D PROTEIN-RELATED"/>
    <property type="match status" value="1"/>
</dbReference>
<dbReference type="PANTHER" id="PTHR34109:SF1">
    <property type="entry name" value="VOC DOMAIN-CONTAINING PROTEIN"/>
    <property type="match status" value="1"/>
</dbReference>
<feature type="domain" description="VOC" evidence="1">
    <location>
        <begin position="42"/>
        <end position="169"/>
    </location>
</feature>